<accession>A0A484KMH0</accession>
<evidence type="ECO:0000256" key="1">
    <source>
        <dbReference type="SAM" id="Phobius"/>
    </source>
</evidence>
<dbReference type="PANTHER" id="PTHR33287:SF3">
    <property type="entry name" value="OS03G0453550 PROTEIN"/>
    <property type="match status" value="1"/>
</dbReference>
<reference evidence="2 3" key="1">
    <citation type="submission" date="2018-04" db="EMBL/GenBank/DDBJ databases">
        <authorList>
            <person name="Vogel A."/>
        </authorList>
    </citation>
    <scope>NUCLEOTIDE SEQUENCE [LARGE SCALE GENOMIC DNA]</scope>
</reference>
<dbReference type="EMBL" id="OOIL02000403">
    <property type="protein sequence ID" value="VFQ64347.1"/>
    <property type="molecule type" value="Genomic_DNA"/>
</dbReference>
<sequence length="222" mass="25231">MAEMKDAHVVVEIPVEGENQQKTSCLAAIQHHPLMEISRSPGHLLLLKLWQREEGIFGRKIAAKEARIDFLRREIFQICCSFFVFSAICFTVLFTAYSDEGKSPGACRKGWIPSAALACTSLFVAFIVHVKICRFWKTCEQLQRLRSDGRCVGRCVQELRMKGESFDLSKEPAFAGKKMKSSSVEIRIWKKPLTWCSHYAVTVFLVCFSGLLFTASEFMRSC</sequence>
<feature type="transmembrane region" description="Helical" evidence="1">
    <location>
        <begin position="75"/>
        <end position="98"/>
    </location>
</feature>
<keyword evidence="3" id="KW-1185">Reference proteome</keyword>
<evidence type="ECO:0000313" key="2">
    <source>
        <dbReference type="EMBL" id="VFQ64347.1"/>
    </source>
</evidence>
<evidence type="ECO:0000313" key="3">
    <source>
        <dbReference type="Proteomes" id="UP000595140"/>
    </source>
</evidence>
<keyword evidence="1" id="KW-1133">Transmembrane helix</keyword>
<dbReference type="PANTHER" id="PTHR33287">
    <property type="entry name" value="OS03G0453550 PROTEIN"/>
    <property type="match status" value="1"/>
</dbReference>
<dbReference type="OrthoDB" id="665000at2759"/>
<keyword evidence="1" id="KW-0812">Transmembrane</keyword>
<gene>
    <name evidence="2" type="ORF">CCAM_LOCUS6123</name>
</gene>
<keyword evidence="1" id="KW-0472">Membrane</keyword>
<feature type="transmembrane region" description="Helical" evidence="1">
    <location>
        <begin position="110"/>
        <end position="128"/>
    </location>
</feature>
<protein>
    <submittedName>
        <fullName evidence="2">Uncharacterized protein</fullName>
    </submittedName>
</protein>
<dbReference type="Proteomes" id="UP000595140">
    <property type="component" value="Unassembled WGS sequence"/>
</dbReference>
<feature type="transmembrane region" description="Helical" evidence="1">
    <location>
        <begin position="196"/>
        <end position="215"/>
    </location>
</feature>
<dbReference type="AlphaFoldDB" id="A0A484KMH0"/>
<name>A0A484KMH0_9ASTE</name>
<organism evidence="2 3">
    <name type="scientific">Cuscuta campestris</name>
    <dbReference type="NCBI Taxonomy" id="132261"/>
    <lineage>
        <taxon>Eukaryota</taxon>
        <taxon>Viridiplantae</taxon>
        <taxon>Streptophyta</taxon>
        <taxon>Embryophyta</taxon>
        <taxon>Tracheophyta</taxon>
        <taxon>Spermatophyta</taxon>
        <taxon>Magnoliopsida</taxon>
        <taxon>eudicotyledons</taxon>
        <taxon>Gunneridae</taxon>
        <taxon>Pentapetalae</taxon>
        <taxon>asterids</taxon>
        <taxon>lamiids</taxon>
        <taxon>Solanales</taxon>
        <taxon>Convolvulaceae</taxon>
        <taxon>Cuscuteae</taxon>
        <taxon>Cuscuta</taxon>
        <taxon>Cuscuta subgen. Grammica</taxon>
        <taxon>Cuscuta sect. Cleistogrammica</taxon>
    </lineage>
</organism>
<proteinExistence type="predicted"/>